<feature type="non-terminal residue" evidence="2">
    <location>
        <position position="217"/>
    </location>
</feature>
<protein>
    <submittedName>
        <fullName evidence="2">Uncharacterized protein</fullName>
    </submittedName>
</protein>
<dbReference type="EMBL" id="GBEZ01001706">
    <property type="protein sequence ID" value="JAC83290.1"/>
    <property type="molecule type" value="Transcribed_RNA"/>
</dbReference>
<proteinExistence type="predicted"/>
<sequence length="217" mass="23473">MSGGTETDPQLELGKGSVPEVPVENGSGILSTDGLCLPVNQQHDDASFSTVAAGESLGAVYLAEFDAWLWENFGYARDSQSETEALERCLCAGRNAARARKAPFHARAYFSRRREAPAAAPPLAPLDPDRDRPTRGWRPASGRLEPLAAKRVRLADVEMSLRPSDPEYFRNTYADLLGPVYRSVSLLEARAQDPSAAAAFPQPFHQPHGGRGAAVKT</sequence>
<gene>
    <name evidence="2" type="ORF">TSPGSL018_3696</name>
</gene>
<accession>A0A061SK58</accession>
<feature type="region of interest" description="Disordered" evidence="1">
    <location>
        <begin position="1"/>
        <end position="24"/>
    </location>
</feature>
<organism evidence="2">
    <name type="scientific">Tetraselmis sp. GSL018</name>
    <dbReference type="NCBI Taxonomy" id="582737"/>
    <lineage>
        <taxon>Eukaryota</taxon>
        <taxon>Viridiplantae</taxon>
        <taxon>Chlorophyta</taxon>
        <taxon>core chlorophytes</taxon>
        <taxon>Chlorodendrophyceae</taxon>
        <taxon>Chlorodendrales</taxon>
        <taxon>Chlorodendraceae</taxon>
        <taxon>Tetraselmis</taxon>
    </lineage>
</organism>
<name>A0A061SK58_9CHLO</name>
<reference evidence="2" key="1">
    <citation type="submission" date="2014-05" db="EMBL/GenBank/DDBJ databases">
        <title>The transcriptome of the halophilic microalga Tetraselmis sp. GSL018 isolated from the Great Salt Lake, Utah.</title>
        <authorList>
            <person name="Jinkerson R.E."/>
            <person name="D'Adamo S."/>
            <person name="Posewitz M.C."/>
        </authorList>
    </citation>
    <scope>NUCLEOTIDE SEQUENCE</scope>
    <source>
        <strain evidence="2">GSL018</strain>
    </source>
</reference>
<evidence type="ECO:0000313" key="2">
    <source>
        <dbReference type="EMBL" id="JAC83290.1"/>
    </source>
</evidence>
<dbReference type="AlphaFoldDB" id="A0A061SK58"/>
<evidence type="ECO:0000256" key="1">
    <source>
        <dbReference type="SAM" id="MobiDB-lite"/>
    </source>
</evidence>
<feature type="region of interest" description="Disordered" evidence="1">
    <location>
        <begin position="113"/>
        <end position="141"/>
    </location>
</feature>